<feature type="transmembrane region" description="Helical" evidence="5">
    <location>
        <begin position="215"/>
        <end position="235"/>
    </location>
</feature>
<dbReference type="InterPro" id="IPR051598">
    <property type="entry name" value="TSUP/Inactive_protease-like"/>
</dbReference>
<protein>
    <recommendedName>
        <fullName evidence="5">Probable membrane transporter protein</fullName>
    </recommendedName>
</protein>
<feature type="transmembrane region" description="Helical" evidence="5">
    <location>
        <begin position="90"/>
        <end position="105"/>
    </location>
</feature>
<keyword evidence="4 5" id="KW-0472">Membrane</keyword>
<comment type="similarity">
    <text evidence="5">Belongs to the 4-toluene sulfonate uptake permease (TSUP) (TC 2.A.102) family.</text>
</comment>
<proteinExistence type="inferred from homology"/>
<feature type="transmembrane region" description="Helical" evidence="5">
    <location>
        <begin position="31"/>
        <end position="51"/>
    </location>
</feature>
<dbReference type="PANTHER" id="PTHR43701:SF2">
    <property type="entry name" value="MEMBRANE TRANSPORTER PROTEIN YJNA-RELATED"/>
    <property type="match status" value="1"/>
</dbReference>
<dbReference type="PANTHER" id="PTHR43701">
    <property type="entry name" value="MEMBRANE TRANSPORTER PROTEIN MJ0441-RELATED"/>
    <property type="match status" value="1"/>
</dbReference>
<feature type="transmembrane region" description="Helical" evidence="5">
    <location>
        <begin position="63"/>
        <end position="84"/>
    </location>
</feature>
<feature type="transmembrane region" description="Helical" evidence="5">
    <location>
        <begin position="7"/>
        <end position="25"/>
    </location>
</feature>
<dbReference type="RefSeq" id="WP_313321603.1">
    <property type="nucleotide sequence ID" value="NZ_CP134878.1"/>
</dbReference>
<dbReference type="GO" id="GO:0005886">
    <property type="term" value="C:plasma membrane"/>
    <property type="evidence" value="ECO:0007669"/>
    <property type="project" value="UniProtKB-SubCell"/>
</dbReference>
<accession>A0AA96J284</accession>
<reference evidence="6" key="1">
    <citation type="submission" date="2023-09" db="EMBL/GenBank/DDBJ databases">
        <title>Flavobacterium sp. a novel bacteria isolate from Pepper rhizosphere.</title>
        <authorList>
            <person name="Peng Y."/>
            <person name="Lee J."/>
        </authorList>
    </citation>
    <scope>NUCLEOTIDE SEQUENCE</scope>
    <source>
        <strain evidence="6">PMR2A8</strain>
    </source>
</reference>
<dbReference type="EMBL" id="CP134878">
    <property type="protein sequence ID" value="WNM17953.1"/>
    <property type="molecule type" value="Genomic_DNA"/>
</dbReference>
<evidence type="ECO:0000256" key="1">
    <source>
        <dbReference type="ARBA" id="ARBA00004141"/>
    </source>
</evidence>
<evidence type="ECO:0000256" key="5">
    <source>
        <dbReference type="RuleBase" id="RU363041"/>
    </source>
</evidence>
<keyword evidence="3 5" id="KW-1133">Transmembrane helix</keyword>
<keyword evidence="5" id="KW-1003">Cell membrane</keyword>
<dbReference type="Pfam" id="PF01925">
    <property type="entry name" value="TauE"/>
    <property type="match status" value="1"/>
</dbReference>
<dbReference type="AlphaFoldDB" id="A0AA96J284"/>
<gene>
    <name evidence="6" type="ORF">RN608_08000</name>
</gene>
<dbReference type="InterPro" id="IPR002781">
    <property type="entry name" value="TM_pro_TauE-like"/>
</dbReference>
<comment type="subcellular location">
    <subcellularLocation>
        <location evidence="5">Cell membrane</location>
        <topology evidence="5">Multi-pass membrane protein</topology>
    </subcellularLocation>
    <subcellularLocation>
        <location evidence="1">Membrane</location>
        <topology evidence="1">Multi-pass membrane protein</topology>
    </subcellularLocation>
</comment>
<name>A0AA96J284_9FLAO</name>
<evidence type="ECO:0000313" key="6">
    <source>
        <dbReference type="EMBL" id="WNM17953.1"/>
    </source>
</evidence>
<evidence type="ECO:0000256" key="4">
    <source>
        <dbReference type="ARBA" id="ARBA00023136"/>
    </source>
</evidence>
<keyword evidence="2 5" id="KW-0812">Transmembrane</keyword>
<evidence type="ECO:0000256" key="2">
    <source>
        <dbReference type="ARBA" id="ARBA00022692"/>
    </source>
</evidence>
<feature type="transmembrane region" description="Helical" evidence="5">
    <location>
        <begin position="136"/>
        <end position="161"/>
    </location>
</feature>
<organism evidence="6">
    <name type="scientific">Flavobacterium capsici</name>
    <dbReference type="NCBI Taxonomy" id="3075618"/>
    <lineage>
        <taxon>Bacteria</taxon>
        <taxon>Pseudomonadati</taxon>
        <taxon>Bacteroidota</taxon>
        <taxon>Flavobacteriia</taxon>
        <taxon>Flavobacteriales</taxon>
        <taxon>Flavobacteriaceae</taxon>
        <taxon>Flavobacterium</taxon>
    </lineage>
</organism>
<sequence length="260" mass="28481">MISLFGSIVGIGGGIFIVPILITFFGYPLELAVGTTMFSLIPSSMMSTFLNKKNGNVDFKMGVLLEIPTIIGVVIGSFLLTYFAPKNLEITFSILVFLLGSSFFVKRKQQVSKQSFFGKLNHLKPRFIIKNKKKNVAYRVSFQMVLFFGLLSGTLAGLFGMGGGFMKTPIMLKVFKIPSKIATATALFMIMITSITGSISHYLQGNVLIDRTWPVMIGFTFGAIVGHKISTNISASFLEKLIGIALIAASMVMLMNFLNH</sequence>
<feature type="transmembrane region" description="Helical" evidence="5">
    <location>
        <begin position="241"/>
        <end position="258"/>
    </location>
</feature>
<feature type="transmembrane region" description="Helical" evidence="5">
    <location>
        <begin position="181"/>
        <end position="203"/>
    </location>
</feature>
<evidence type="ECO:0000256" key="3">
    <source>
        <dbReference type="ARBA" id="ARBA00022989"/>
    </source>
</evidence>